<dbReference type="Proteomes" id="UP000220797">
    <property type="component" value="Unassembled WGS sequence"/>
</dbReference>
<keyword evidence="1" id="KW-0175">Coiled coil</keyword>
<name>A0A1J1GNF2_PLAGA</name>
<evidence type="ECO:0000256" key="2">
    <source>
        <dbReference type="SAM" id="MobiDB-lite"/>
    </source>
</evidence>
<feature type="region of interest" description="Disordered" evidence="2">
    <location>
        <begin position="2027"/>
        <end position="2049"/>
    </location>
</feature>
<evidence type="ECO:0000256" key="1">
    <source>
        <dbReference type="SAM" id="Coils"/>
    </source>
</evidence>
<feature type="coiled-coil region" evidence="1">
    <location>
        <begin position="498"/>
        <end position="529"/>
    </location>
</feature>
<evidence type="ECO:0000313" key="4">
    <source>
        <dbReference type="Proteomes" id="UP000220797"/>
    </source>
</evidence>
<dbReference type="VEuPathDB" id="PlasmoDB:PGAL8A_00151400"/>
<dbReference type="RefSeq" id="XP_028526627.1">
    <property type="nucleotide sequence ID" value="XM_028675058.1"/>
</dbReference>
<sequence>MNKETSETFKNEIIYDDHERIMNNEYYDKKCDLNKNIEKNNTTNEINKYCDINTIKDYNYSKNVKDQVTSYFRACKQGNKKNNTLHLLDMHKNRKNMVYNGFLNKYHLHKKINIKSKNIKKKKKKFLKKYAIDNSIKDNNNYGNIKDNLIKGKNDSENFTENTNFDFHCNEIENNKLLDNNYLKNIERKKNINLKIKKNNNFNYLKIENNKKVKKENLTIDDTNNLFKLSASKCINWEKKNNNLNLSFHKNDYASENFPLHLKKEQIYVELFNKKKVKKKKNKIKKRNNKKKSSTMIISNNKERENINIFNLLNENKNIIGYIDVNENQYEHAKKKNNKEKTNLDQKNLPNENINEIVNNRENHLENFKKNSKNGKLEINFFSEEKKKKKFNSQVDLMYNVNNYLNSLKTDLNKKKKEEISWNEDNNKNSNYLDKNKHDLLDKRKNNEQDKLHSDINQSKLKNKINYSTSIIDKRSKKKEMNCMSLCESNYFKKKYVLNNIHDLHKCMKEEKKEEKEENDNENGKENKNEMENCYKKKKKSFTECNRQFFESFRDKTNEISKINEEKEGIYCNKKEKQINAYNNKIIKEKEEKENKEKNSKVYFKINELHKEEIEMRYTKENNIKCIEQRVDNSENIEKNNDKENKKNKMNIIKKEIINYDKMEEHDDKNKNEKSSENDEIYMIKQEKNRFKNNISPEIEIIENLEEIKLNENFNEQNINNCHIEKIELKKRYENTLDEKNNLKDTDKIDNQNLDKKEIFCNNDENNSMNEDEIINEEIQKHISYIMENDDIDISKINIKTKKNYIKIIFFLNQYILKYEEFQNSELLFCFGESSEEEIISEKNAKKEKEFELKKNSSLTINKKKNRQQKNRKINYDAVDTMWQPHFHPHNQEFRVRYRYKGSMRLKTISCKCFGYLTSKKISVLFLFRWILCGKYIAEKTKRSRLSISDINESKLQELLTKKKKKKMWHDDEESKQESKEKKKEFYTDINKINNFFLNNYKDENFLNKIKNIIKNYDSKQNKEDVLNKLNKCFLDKLFADKEETYLKYFKNGKKIEEHPINSDDNIHDHFCNNNNNDNNDYDVDSNNNNKCNNNDNNNNDRSNNNVSNNNINTNINNKTNISSNSNTNIKTDTNTNNKNNINNNNKTNSSTNINTNINTNTDINTYINNNSTFTITNNNSNNNNKNIINNINHKSNNDNNDISNIAIYNKVNDNNNDVIYNNNNIDNNNENNEKEHFLKSINKNIIKENINATKKTCSKQKLKDDIKIKGDKLYNIGTSNNNHIYDFDNKELNNERNKNYINNINLKTDKNSMNTVYNFQSNSSYNSNKYNGNNNNKIFINENKNIIDNSNIFKNTSHNNLNYPSLILEKLSNKNEINEYNNSLIELKKSIYIKNKNDNLDKIKYSSINDKFMELLNKESVLNSLKLNNNSCNKNSKEDNSYLYAIYYANKCKINKNTSFNIRNNSDILTYDSYSHTNNQRNLIFNRNNSNSTKRLSNVSTCPSLCKNTSSLCSILQDENYCLCCSLSNKKNEYNKDVVNDENHLKDQLKKKQLNLMETCEILHSFSEKSPKLNSTEKKIFYKEKNNITCNENNNYDDNFCLDNLSYDCMNKILFKNNNKVNNNSECDYKNCNNKLFSSNDSFTLNNNIKNVKTNSNNKKENRDSVFSKKNKTSSNEKINNINEVFQKNNKLSHINPYSFNDSMKVVTPERKDDSNCFYCPYIDNVNDEFKIHNKNLCTINKCTEDDNIKLYQNNNKVNIIEENKNNTCCEYCNFYNKIFILDEDKRLNERNYENLMNNKINNYKINSSEDTLKYNKKDITENKEKINIYINEENNYNDNEEINDNDENININGNKSNKVYDDNKMKIKEIHNFDRKNCKIDKDEVEEIKYSKNRDIENNINKFIKNHINNKKGGIMNIFFNELFNSTKNISTNKENNSVISGNENEKKQENNIIGNCLFKKNNLNKEYQNLYYNNTSNNFLRSEIKGIENSHQNKLEANNKSNLIINEKSFELIKNFIKEVKGKKYNNNRDNNNDDNENNDRNNNNTSNIICYHESLKQNFNKSRNRNNFNNLPLDNSINNISDNIEDCIKNKLSIPINKKMKCKENKFLNCHNNINEEKDIYKNKNPLNTEDYSYVIDNLNFLKESNINDYFKSFYQFKNNKNFNSCNKKDIYFE</sequence>
<organism evidence="3 4">
    <name type="scientific">Plasmodium gallinaceum</name>
    <dbReference type="NCBI Taxonomy" id="5849"/>
    <lineage>
        <taxon>Eukaryota</taxon>
        <taxon>Sar</taxon>
        <taxon>Alveolata</taxon>
        <taxon>Apicomplexa</taxon>
        <taxon>Aconoidasida</taxon>
        <taxon>Haemosporida</taxon>
        <taxon>Plasmodiidae</taxon>
        <taxon>Plasmodium</taxon>
        <taxon>Plasmodium (Haemamoeba)</taxon>
    </lineage>
</organism>
<feature type="coiled-coil region" evidence="1">
    <location>
        <begin position="323"/>
        <end position="371"/>
    </location>
</feature>
<dbReference type="GeneID" id="39730038"/>
<comment type="caution">
    <text evidence="3">The sequence shown here is derived from an EMBL/GenBank/DDBJ whole genome shotgun (WGS) entry which is preliminary data.</text>
</comment>
<accession>A0A1J1GNF2</accession>
<dbReference type="EMBL" id="CVMV01000019">
    <property type="protein sequence ID" value="CRG93805.1"/>
    <property type="molecule type" value="Genomic_DNA"/>
</dbReference>
<feature type="region of interest" description="Disordered" evidence="2">
    <location>
        <begin position="1078"/>
        <end position="1154"/>
    </location>
</feature>
<protein>
    <submittedName>
        <fullName evidence="3">Transcription factor with AP2 domain(S), putative</fullName>
    </submittedName>
</protein>
<feature type="region of interest" description="Disordered" evidence="2">
    <location>
        <begin position="1652"/>
        <end position="1676"/>
    </location>
</feature>
<proteinExistence type="predicted"/>
<evidence type="ECO:0000313" key="3">
    <source>
        <dbReference type="EMBL" id="CRG93805.1"/>
    </source>
</evidence>
<keyword evidence="4" id="KW-1185">Reference proteome</keyword>
<dbReference type="OrthoDB" id="378691at2759"/>
<reference evidence="3" key="1">
    <citation type="submission" date="2015-04" db="EMBL/GenBank/DDBJ databases">
        <authorList>
            <consortium name="Pathogen Informatics"/>
        </authorList>
    </citation>
    <scope>NUCLEOTIDE SEQUENCE [LARGE SCALE GENOMIC DNA]</scope>
    <source>
        <strain evidence="3">8A</strain>
    </source>
</reference>
<gene>
    <name evidence="3" type="primary">ApiAP2</name>
    <name evidence="3" type="ORF">PGAL8A_00151400</name>
</gene>
<feature type="coiled-coil region" evidence="1">
    <location>
        <begin position="572"/>
        <end position="599"/>
    </location>
</feature>
<feature type="compositionally biased region" description="Basic and acidic residues" evidence="2">
    <location>
        <begin position="1659"/>
        <end position="1668"/>
    </location>
</feature>